<evidence type="ECO:0000313" key="3">
    <source>
        <dbReference type="Proteomes" id="UP000197050"/>
    </source>
</evidence>
<reference evidence="3" key="1">
    <citation type="submission" date="2017-06" db="EMBL/GenBank/DDBJ databases">
        <title>FDA dAtabase for Regulatory Grade micrObial Sequences (FDA-ARGOS): Supporting development and validation of Infectious Disease Dx tests.</title>
        <authorList>
            <person name="Minogue T."/>
            <person name="Wolcott M."/>
            <person name="Wasieloski L."/>
            <person name="Aguilar W."/>
            <person name="Moore D."/>
            <person name="Tallon L."/>
            <person name="Sadzewicz L."/>
            <person name="Sengamalay N."/>
            <person name="Ott S."/>
            <person name="Godinez A."/>
            <person name="Nagaraj S."/>
            <person name="Nadendla S."/>
            <person name="Geyer C."/>
            <person name="Sichtig H."/>
        </authorList>
    </citation>
    <scope>NUCLEOTIDE SEQUENCE [LARGE SCALE GENOMIC DNA]</scope>
    <source>
        <strain evidence="3">FDAARGOS_289</strain>
    </source>
</reference>
<dbReference type="InterPro" id="IPR001387">
    <property type="entry name" value="Cro/C1-type_HTH"/>
</dbReference>
<dbReference type="PROSITE" id="PS50943">
    <property type="entry name" value="HTH_CROC1"/>
    <property type="match status" value="1"/>
</dbReference>
<evidence type="ECO:0000259" key="1">
    <source>
        <dbReference type="PROSITE" id="PS50943"/>
    </source>
</evidence>
<feature type="domain" description="HTH cro/C1-type" evidence="1">
    <location>
        <begin position="78"/>
        <end position="116"/>
    </location>
</feature>
<proteinExistence type="predicted"/>
<name>A0A1Z3U5M9_BREVE</name>
<evidence type="ECO:0000313" key="2">
    <source>
        <dbReference type="EMBL" id="ASE38450.1"/>
    </source>
</evidence>
<dbReference type="Gene3D" id="1.10.260.40">
    <property type="entry name" value="lambda repressor-like DNA-binding domains"/>
    <property type="match status" value="1"/>
</dbReference>
<dbReference type="InterPro" id="IPR010982">
    <property type="entry name" value="Lambda_DNA-bd_dom_sf"/>
</dbReference>
<dbReference type="Proteomes" id="UP000197050">
    <property type="component" value="Chromosome"/>
</dbReference>
<dbReference type="KEGG" id="bvc:CEP68_02425"/>
<dbReference type="CDD" id="cd00093">
    <property type="entry name" value="HTH_XRE"/>
    <property type="match status" value="1"/>
</dbReference>
<dbReference type="SUPFAM" id="SSF47413">
    <property type="entry name" value="lambda repressor-like DNA-binding domains"/>
    <property type="match status" value="1"/>
</dbReference>
<gene>
    <name evidence="2" type="ORF">CEP68_02425</name>
</gene>
<protein>
    <submittedName>
        <fullName evidence="2">XRE family transcriptional regulator</fullName>
    </submittedName>
</protein>
<dbReference type="GO" id="GO:0003677">
    <property type="term" value="F:DNA binding"/>
    <property type="evidence" value="ECO:0007669"/>
    <property type="project" value="InterPro"/>
</dbReference>
<accession>A0A1Z3U5M9</accession>
<dbReference type="AlphaFoldDB" id="A0A1Z3U5M9"/>
<sequence>MTMNMRPTHIMRQAHYASDALTAVGSMLQNMHMTTSGPGHFLKQWRQHAGLSQQAACEAAIALMEDRVVAEGEEVDIKRLGLTQGNLARIENGKTPYNQRLLEILAEVYRTDVASLIMRNPEDPEGIWSIYDQIPASQRPVALKMLSGLKTGTEG</sequence>
<dbReference type="EMBL" id="CP022048">
    <property type="protein sequence ID" value="ASE38450.1"/>
    <property type="molecule type" value="Genomic_DNA"/>
</dbReference>
<organism evidence="2 3">
    <name type="scientific">Brevundimonas vesicularis</name>
    <name type="common">Pseudomonas vesicularis</name>
    <dbReference type="NCBI Taxonomy" id="41276"/>
    <lineage>
        <taxon>Bacteria</taxon>
        <taxon>Pseudomonadati</taxon>
        <taxon>Pseudomonadota</taxon>
        <taxon>Alphaproteobacteria</taxon>
        <taxon>Caulobacterales</taxon>
        <taxon>Caulobacteraceae</taxon>
        <taxon>Brevundimonas</taxon>
    </lineage>
</organism>